<dbReference type="InterPro" id="IPR013780">
    <property type="entry name" value="Glyco_hydro_b"/>
</dbReference>
<name>A0A1T4QYN6_9GAMM</name>
<organism evidence="11 12">
    <name type="scientific">Photobacterium toruni</name>
    <dbReference type="NCBI Taxonomy" id="1935446"/>
    <lineage>
        <taxon>Bacteria</taxon>
        <taxon>Pseudomonadati</taxon>
        <taxon>Pseudomonadota</taxon>
        <taxon>Gammaproteobacteria</taxon>
        <taxon>Vibrionales</taxon>
        <taxon>Vibrionaceae</taxon>
        <taxon>Photobacterium</taxon>
    </lineage>
</organism>
<feature type="domain" description="Glycosyl hydrolase family 13 catalytic" evidence="10">
    <location>
        <begin position="549"/>
        <end position="944"/>
    </location>
</feature>
<dbReference type="Gene3D" id="2.60.40.10">
    <property type="entry name" value="Immunoglobulins"/>
    <property type="match status" value="1"/>
</dbReference>
<dbReference type="EC" id="3.2.1.41" evidence="6"/>
<dbReference type="GO" id="GO:0030246">
    <property type="term" value="F:carbohydrate binding"/>
    <property type="evidence" value="ECO:0007669"/>
    <property type="project" value="InterPro"/>
</dbReference>
<sequence>MIYKRSLLSSSILSIIATLAISGCNDSSSSKAVDDSVYFDTTNPPKIAIELPPTNGPTATLNSVGEVSEPIQAKDGEAVVYYVAKSGTSRSNNFANYSLHIWNNEQCDRAANNMVNGSWNNTQNSPTGVDNLGPYWKINLKDGNSNCINFILRDDKLTNPLGGDIRLDFTQIPDRTASYIAGDTKAKNSREEAFIVMSGVANAEAHLIGTNTLVWNGASNAEQVRMYVSLKGGIQPNESYQYTADYIVLEPIELTAQQETRFPYLAGQQAYSIPNDVDMRSIVKAENVVLAVDKQGTVLAGTKIQSAGALDQLFATKAQSAQLGATVTDSGVQFKLWAPTAQNIVLVLFNDEKKELGRLQMDFDSQSGVWSSVTDKAKDGTYYRYLVNVYHPVSGNIEQYQVTDPYSLSLAMNSTYSQVVNLNDPTLKPEGWDELARPRDQSNPSSFVIYEAHVRDFSAHDQSTKAAYRGKFKAFTQADSVPVNHLKKLSDNGVTHLHLLPVFDIATINEDPQQVANIDQPFSTLCQVNPKVASSLFSGDCNSNLTIAEVLVREQNSDNEKNPKVQMLNRLISETDSFNWGYDPFHYTAPEGSYATNAEGKTRILEMREMVKAVKQDIKMNVVMDVVYNHTNSAGPLSDTSVLDKIVPWYYNRLNPTTGAVENSTCCSNTAPEHAMMAKLIKDSLVVWSRDYKIDAFRFDLMGHHPLAQMKDALAAVQAVDPKTYFYGEGWNFGEVENDRLFIQATQPHLAGTGIGSFSDRLRDAVRGGGPFDSGNALRENQGFGNGAYVQPNKMSTTSKKSALHAADLVRLGMAGNLKAFQFENAQGQRIRGDQLDYNGQPAGYAKDPTEIQNYVSKHDNQTLWDNQQYKIPYEVTANQRVRMQAVSLATAMLGQGVPFTHMGSEILRSKSMQRDSYDSGDWYNNVDFTLQDNNWNKGLPRKDKDGDNYTIIEQIIDGSGANAKPNNQEIQQMLDYYLDLANLRQHYPLITLGTGTEVIKRVAFYNTGTTQKPGLIVMGINNGRGMQDIDPTLDAMAIVINASPDSQSFDIGATGFELSNKYKSNLAKGTTVNGSVLTVPAWTPAVFVMPRGNVRSQGLAVIQ</sequence>
<keyword evidence="3 11" id="KW-0378">Hydrolase</keyword>
<comment type="catalytic activity">
    <reaction evidence="5">
        <text>Hydrolysis of (1-&gt;6)-alpha-D-glucosidic linkages in pullulan, amylopectin and glycogen, and in the alpha- and beta-limit dextrins of amylopectin and glycogen.</text>
        <dbReference type="EC" id="3.2.1.41"/>
    </reaction>
</comment>
<keyword evidence="4 11" id="KW-0326">Glycosidase</keyword>
<dbReference type="InterPro" id="IPR040671">
    <property type="entry name" value="Pullulanase_N2"/>
</dbReference>
<gene>
    <name evidence="11" type="primary">pulA</name>
    <name evidence="11" type="ORF">CZ814_01138</name>
</gene>
<feature type="signal peptide" evidence="9">
    <location>
        <begin position="1"/>
        <end position="20"/>
    </location>
</feature>
<dbReference type="InterPro" id="IPR041111">
    <property type="entry name" value="Pullulanase_Ins"/>
</dbReference>
<dbReference type="OrthoDB" id="3236218at2"/>
<evidence type="ECO:0000256" key="8">
    <source>
        <dbReference type="ARBA" id="ARBA00031076"/>
    </source>
</evidence>
<dbReference type="CDD" id="cd10315">
    <property type="entry name" value="CBM41_pullulanase"/>
    <property type="match status" value="1"/>
</dbReference>
<evidence type="ECO:0000256" key="2">
    <source>
        <dbReference type="ARBA" id="ARBA00022729"/>
    </source>
</evidence>
<evidence type="ECO:0000259" key="10">
    <source>
        <dbReference type="SMART" id="SM00642"/>
    </source>
</evidence>
<proteinExistence type="inferred from homology"/>
<evidence type="ECO:0000313" key="11">
    <source>
        <dbReference type="EMBL" id="SKA08932.1"/>
    </source>
</evidence>
<dbReference type="AlphaFoldDB" id="A0A1T4QYN6"/>
<dbReference type="GO" id="GO:0051060">
    <property type="term" value="F:pullulanase activity"/>
    <property type="evidence" value="ECO:0007669"/>
    <property type="project" value="UniProtKB-EC"/>
</dbReference>
<dbReference type="InterPro" id="IPR006047">
    <property type="entry name" value="GH13_cat_dom"/>
</dbReference>
<feature type="chain" id="PRO_5012933577" description="pullulanase" evidence="9">
    <location>
        <begin position="21"/>
        <end position="1104"/>
    </location>
</feature>
<dbReference type="CDD" id="cd02860">
    <property type="entry name" value="E_set_Pullulanase"/>
    <property type="match status" value="1"/>
</dbReference>
<reference evidence="11 12" key="1">
    <citation type="submission" date="2017-02" db="EMBL/GenBank/DDBJ databases">
        <authorList>
            <person name="Peterson S.W."/>
        </authorList>
    </citation>
    <scope>NUCLEOTIDE SEQUENCE [LARGE SCALE GENOMIC DNA]</scope>
    <source>
        <strain evidence="11 12">CECT 9189</strain>
    </source>
</reference>
<evidence type="ECO:0000313" key="12">
    <source>
        <dbReference type="Proteomes" id="UP000191116"/>
    </source>
</evidence>
<dbReference type="Gene3D" id="2.60.40.1180">
    <property type="entry name" value="Golgi alpha-mannosidase II"/>
    <property type="match status" value="1"/>
</dbReference>
<dbReference type="SMART" id="SM00642">
    <property type="entry name" value="Aamy"/>
    <property type="match status" value="1"/>
</dbReference>
<dbReference type="InterPro" id="IPR017853">
    <property type="entry name" value="GH"/>
</dbReference>
<evidence type="ECO:0000256" key="7">
    <source>
        <dbReference type="ARBA" id="ARBA00029618"/>
    </source>
</evidence>
<dbReference type="Pfam" id="PF03714">
    <property type="entry name" value="PUD"/>
    <property type="match status" value="1"/>
</dbReference>
<comment type="similarity">
    <text evidence="1">Belongs to the glycosyl hydrolase 13 family.</text>
</comment>
<keyword evidence="2 9" id="KW-0732">Signal</keyword>
<dbReference type="GO" id="GO:0005975">
    <property type="term" value="P:carbohydrate metabolic process"/>
    <property type="evidence" value="ECO:0007669"/>
    <property type="project" value="InterPro"/>
</dbReference>
<evidence type="ECO:0000256" key="6">
    <source>
        <dbReference type="ARBA" id="ARBA00024062"/>
    </source>
</evidence>
<evidence type="ECO:0000256" key="3">
    <source>
        <dbReference type="ARBA" id="ARBA00022801"/>
    </source>
</evidence>
<dbReference type="InterPro" id="IPR024561">
    <property type="entry name" value="Pullul_strch_C"/>
</dbReference>
<dbReference type="PROSITE" id="PS51257">
    <property type="entry name" value="PROKAR_LIPOPROTEIN"/>
    <property type="match status" value="1"/>
</dbReference>
<evidence type="ECO:0000256" key="4">
    <source>
        <dbReference type="ARBA" id="ARBA00023295"/>
    </source>
</evidence>
<dbReference type="InterPro" id="IPR004193">
    <property type="entry name" value="Glyco_hydro_13_N"/>
</dbReference>
<dbReference type="InterPro" id="IPR011839">
    <property type="entry name" value="Pullul_strch"/>
</dbReference>
<dbReference type="EMBL" id="FUWP01000004">
    <property type="protein sequence ID" value="SKA08932.1"/>
    <property type="molecule type" value="Genomic_DNA"/>
</dbReference>
<dbReference type="Proteomes" id="UP000191116">
    <property type="component" value="Unassembled WGS sequence"/>
</dbReference>
<evidence type="ECO:0000256" key="9">
    <source>
        <dbReference type="SAM" id="SignalP"/>
    </source>
</evidence>
<dbReference type="Gene3D" id="3.20.20.80">
    <property type="entry name" value="Glycosidases"/>
    <property type="match status" value="1"/>
</dbReference>
<protein>
    <recommendedName>
        <fullName evidence="6">pullulanase</fullName>
        <ecNumber evidence="6">3.2.1.41</ecNumber>
    </recommendedName>
    <alternativeName>
        <fullName evidence="7">Alpha-dextrin endo-1,6-alpha-glucosidase</fullName>
    </alternativeName>
    <alternativeName>
        <fullName evidence="8">Pullulan 6-glucanohydrolase</fullName>
    </alternativeName>
</protein>
<dbReference type="PANTHER" id="PTHR43002">
    <property type="entry name" value="GLYCOGEN DEBRANCHING ENZYME"/>
    <property type="match status" value="1"/>
</dbReference>
<dbReference type="SUPFAM" id="SSF49452">
    <property type="entry name" value="Starch-binding domain-like"/>
    <property type="match status" value="1"/>
</dbReference>
<dbReference type="SUPFAM" id="SSF81296">
    <property type="entry name" value="E set domains"/>
    <property type="match status" value="2"/>
</dbReference>
<dbReference type="Gene3D" id="2.60.40.1110">
    <property type="match status" value="1"/>
</dbReference>
<dbReference type="InterPro" id="IPR013783">
    <property type="entry name" value="Ig-like_fold"/>
</dbReference>
<evidence type="ECO:0000256" key="1">
    <source>
        <dbReference type="ARBA" id="ARBA00008061"/>
    </source>
</evidence>
<dbReference type="Gene3D" id="2.60.40.1130">
    <property type="entry name" value="Rab geranylgeranyltransferase alpha-subunit, insert domain"/>
    <property type="match status" value="1"/>
</dbReference>
<dbReference type="RefSeq" id="WP_080174026.1">
    <property type="nucleotide sequence ID" value="NZ_AP024855.1"/>
</dbReference>
<dbReference type="NCBIfam" id="TIGR02103">
    <property type="entry name" value="pullul_strch"/>
    <property type="match status" value="1"/>
</dbReference>
<dbReference type="CDD" id="cd11341">
    <property type="entry name" value="AmyAc_Pullulanase_LD-like"/>
    <property type="match status" value="1"/>
</dbReference>
<dbReference type="Pfam" id="PF18494">
    <property type="entry name" value="Pullulanase_Ins"/>
    <property type="match status" value="1"/>
</dbReference>
<dbReference type="InterPro" id="IPR013784">
    <property type="entry name" value="Carb-bd-like_fold"/>
</dbReference>
<dbReference type="SUPFAM" id="SSF51011">
    <property type="entry name" value="Glycosyl hydrolase domain"/>
    <property type="match status" value="1"/>
</dbReference>
<dbReference type="InterPro" id="IPR014756">
    <property type="entry name" value="Ig_E-set"/>
</dbReference>
<accession>A0A1T4QYN6</accession>
<dbReference type="InterPro" id="IPR005323">
    <property type="entry name" value="CBM41_pullulanase"/>
</dbReference>
<evidence type="ECO:0000256" key="5">
    <source>
        <dbReference type="ARBA" id="ARBA00023965"/>
    </source>
</evidence>
<dbReference type="Pfam" id="PF02922">
    <property type="entry name" value="CBM_48"/>
    <property type="match status" value="1"/>
</dbReference>
<dbReference type="SUPFAM" id="SSF51445">
    <property type="entry name" value="(Trans)glycosidases"/>
    <property type="match status" value="1"/>
</dbReference>
<dbReference type="Pfam" id="PF17967">
    <property type="entry name" value="Pullulanase_N2"/>
    <property type="match status" value="1"/>
</dbReference>
<dbReference type="Pfam" id="PF11852">
    <property type="entry name" value="Pullul_strch_C"/>
    <property type="match status" value="1"/>
</dbReference>